<feature type="transmembrane region" description="Helical" evidence="5">
    <location>
        <begin position="252"/>
        <end position="271"/>
    </location>
</feature>
<dbReference type="PROSITE" id="PS50850">
    <property type="entry name" value="MFS"/>
    <property type="match status" value="1"/>
</dbReference>
<feature type="transmembrane region" description="Helical" evidence="5">
    <location>
        <begin position="57"/>
        <end position="77"/>
    </location>
</feature>
<gene>
    <name evidence="7" type="ORF">JOM49_008443</name>
</gene>
<sequence length="344" mass="37360">MREDVRAPKQPLDRTARTTVLLLFAAWTVDYVDRLLVNLALPDIGAEFGLDHTQQGLVLSAFFLAYAVFQIPGGLLADRFGAVRVMLAAVLLWSAFTALTGLVGSFVLLLAVRFLFGAAEGVFPGASIKALSERTEPAQRMTANGWMQSSNAFGVLLAPAIAAPLIAWWGWRGAFVGVAVLGIFVFLALRKWLPAPRTAVERVDSRSRDVLLSPVMWRFALMFFGYDVIVWGLSSWVPSYLQTERGLTLTEAGAITALPAVFGGIAVVLGGRWSDRLRGRHRVIILPAMAATAICLVVMAHSEPTALFAVFLTLSGMFAALCYMPIFAVPLRSLPPNWPGRARA</sequence>
<dbReference type="SUPFAM" id="SSF103473">
    <property type="entry name" value="MFS general substrate transporter"/>
    <property type="match status" value="1"/>
</dbReference>
<dbReference type="CDD" id="cd17319">
    <property type="entry name" value="MFS_ExuT_GudP_like"/>
    <property type="match status" value="1"/>
</dbReference>
<dbReference type="InterPro" id="IPR020846">
    <property type="entry name" value="MFS_dom"/>
</dbReference>
<dbReference type="InterPro" id="IPR036259">
    <property type="entry name" value="MFS_trans_sf"/>
</dbReference>
<keyword evidence="3 5" id="KW-1133">Transmembrane helix</keyword>
<evidence type="ECO:0000256" key="3">
    <source>
        <dbReference type="ARBA" id="ARBA00022989"/>
    </source>
</evidence>
<keyword evidence="8" id="KW-1185">Reference proteome</keyword>
<dbReference type="EMBL" id="JAGGMS010000001">
    <property type="protein sequence ID" value="MBP2186917.1"/>
    <property type="molecule type" value="Genomic_DNA"/>
</dbReference>
<reference evidence="7 8" key="1">
    <citation type="submission" date="2021-03" db="EMBL/GenBank/DDBJ databases">
        <title>Sequencing the genomes of 1000 actinobacteria strains.</title>
        <authorList>
            <person name="Klenk H.-P."/>
        </authorList>
    </citation>
    <scope>NUCLEOTIDE SEQUENCE [LARGE SCALE GENOMIC DNA]</scope>
    <source>
        <strain evidence="7 8">DSM 45510</strain>
    </source>
</reference>
<evidence type="ECO:0000313" key="7">
    <source>
        <dbReference type="EMBL" id="MBP2186917.1"/>
    </source>
</evidence>
<dbReference type="InterPro" id="IPR050382">
    <property type="entry name" value="MFS_Na/Anion_cotransporter"/>
</dbReference>
<dbReference type="PANTHER" id="PTHR11662:SF399">
    <property type="entry name" value="FI19708P1-RELATED"/>
    <property type="match status" value="1"/>
</dbReference>
<dbReference type="InterPro" id="IPR011701">
    <property type="entry name" value="MFS"/>
</dbReference>
<dbReference type="Proteomes" id="UP000741013">
    <property type="component" value="Unassembled WGS sequence"/>
</dbReference>
<accession>A0ABS4Q5F6</accession>
<evidence type="ECO:0000259" key="6">
    <source>
        <dbReference type="PROSITE" id="PS50850"/>
    </source>
</evidence>
<protein>
    <submittedName>
        <fullName evidence="7">MFS family permease</fullName>
    </submittedName>
</protein>
<keyword evidence="4 5" id="KW-0472">Membrane</keyword>
<dbReference type="PANTHER" id="PTHR11662">
    <property type="entry name" value="SOLUTE CARRIER FAMILY 17"/>
    <property type="match status" value="1"/>
</dbReference>
<organism evidence="7 8">
    <name type="scientific">Amycolatopsis magusensis</name>
    <dbReference type="NCBI Taxonomy" id="882444"/>
    <lineage>
        <taxon>Bacteria</taxon>
        <taxon>Bacillati</taxon>
        <taxon>Actinomycetota</taxon>
        <taxon>Actinomycetes</taxon>
        <taxon>Pseudonocardiales</taxon>
        <taxon>Pseudonocardiaceae</taxon>
        <taxon>Amycolatopsis</taxon>
    </lineage>
</organism>
<evidence type="ECO:0000256" key="2">
    <source>
        <dbReference type="ARBA" id="ARBA00022692"/>
    </source>
</evidence>
<feature type="domain" description="Major facilitator superfamily (MFS) profile" evidence="6">
    <location>
        <begin position="19"/>
        <end position="344"/>
    </location>
</feature>
<proteinExistence type="predicted"/>
<evidence type="ECO:0000313" key="8">
    <source>
        <dbReference type="Proteomes" id="UP000741013"/>
    </source>
</evidence>
<feature type="transmembrane region" description="Helical" evidence="5">
    <location>
        <begin position="306"/>
        <end position="331"/>
    </location>
</feature>
<evidence type="ECO:0000256" key="4">
    <source>
        <dbReference type="ARBA" id="ARBA00023136"/>
    </source>
</evidence>
<evidence type="ECO:0000256" key="1">
    <source>
        <dbReference type="ARBA" id="ARBA00004651"/>
    </source>
</evidence>
<evidence type="ECO:0000256" key="5">
    <source>
        <dbReference type="SAM" id="Phobius"/>
    </source>
</evidence>
<keyword evidence="2 5" id="KW-0812">Transmembrane</keyword>
<feature type="transmembrane region" description="Helical" evidence="5">
    <location>
        <begin position="89"/>
        <end position="116"/>
    </location>
</feature>
<feature type="transmembrane region" description="Helical" evidence="5">
    <location>
        <begin position="210"/>
        <end position="232"/>
    </location>
</feature>
<comment type="caution">
    <text evidence="7">The sequence shown here is derived from an EMBL/GenBank/DDBJ whole genome shotgun (WGS) entry which is preliminary data.</text>
</comment>
<feature type="transmembrane region" description="Helical" evidence="5">
    <location>
        <begin position="283"/>
        <end position="300"/>
    </location>
</feature>
<comment type="subcellular location">
    <subcellularLocation>
        <location evidence="1">Cell membrane</location>
        <topology evidence="1">Multi-pass membrane protein</topology>
    </subcellularLocation>
</comment>
<dbReference type="Pfam" id="PF07690">
    <property type="entry name" value="MFS_1"/>
    <property type="match status" value="1"/>
</dbReference>
<dbReference type="RefSeq" id="WP_209670309.1">
    <property type="nucleotide sequence ID" value="NZ_JAGGMS010000001.1"/>
</dbReference>
<dbReference type="Gene3D" id="1.20.1250.20">
    <property type="entry name" value="MFS general substrate transporter like domains"/>
    <property type="match status" value="2"/>
</dbReference>
<name>A0ABS4Q5F6_9PSEU</name>
<feature type="transmembrane region" description="Helical" evidence="5">
    <location>
        <begin position="166"/>
        <end position="189"/>
    </location>
</feature>